<dbReference type="SUPFAM" id="SSF52467">
    <property type="entry name" value="DHS-like NAD/FAD-binding domain"/>
    <property type="match status" value="1"/>
</dbReference>
<dbReference type="EMBL" id="KN847513">
    <property type="protein sequence ID" value="KIW09645.1"/>
    <property type="molecule type" value="Genomic_DNA"/>
</dbReference>
<feature type="active site" description="Proton acceptor" evidence="4">
    <location>
        <position position="176"/>
    </location>
</feature>
<dbReference type="RefSeq" id="XP_016229861.1">
    <property type="nucleotide sequence ID" value="XM_016386411.1"/>
</dbReference>
<feature type="domain" description="Deacetylase sirtuin-type" evidence="6">
    <location>
        <begin position="7"/>
        <end position="344"/>
    </location>
</feature>
<dbReference type="Proteomes" id="UP000053328">
    <property type="component" value="Unassembled WGS sequence"/>
</dbReference>
<proteinExistence type="inferred from homology"/>
<keyword evidence="4" id="KW-0862">Zinc</keyword>
<sequence length="427" mass="47469">MTNSLTVLSDRTKLRECSSFLRTARVVVVTGAGISRSCGIPDFRSPGGLFSQTAEEAISTLGQPGQCGFPDDFAVVSVARGVSGKDLFQVDLLRTVRGWTVFMQFTAALYTRLGALEEASATHWFLRCLHDRGQLIRCYTQNIDGLEARVGLSTELTEQTVSGADGMTRCPIIQLHGDVRFVRCTICDHRSSWTDEARLAALKGDTSITCPRCLDERHNKRRALGKRVWACGSLRPDILLYGETHSNDVLLQLAQENDDGLRPTALLIMGSALRVPGCKDLVKRFANMVSKQNGRVISVNPTRPSPSLWGQIIDDHFSMECDDWVGIIQDHWADDGDTALGDRDIQSLRVAAATSKGRGGRKKERNRSRGRKESMELETPAAETMPKTLAEEKTAKASTIEDDSLPTTYRQRWRMDMKYLKEQFDGH</sequence>
<feature type="binding site" evidence="4">
    <location>
        <position position="184"/>
    </location>
    <ligand>
        <name>Zn(2+)</name>
        <dbReference type="ChEBI" id="CHEBI:29105"/>
    </ligand>
</feature>
<dbReference type="InterPro" id="IPR029035">
    <property type="entry name" value="DHS-like_NAD/FAD-binding_dom"/>
</dbReference>
<feature type="binding site" evidence="4">
    <location>
        <position position="213"/>
    </location>
    <ligand>
        <name>Zn(2+)</name>
        <dbReference type="ChEBI" id="CHEBI:29105"/>
    </ligand>
</feature>
<dbReference type="HOGENOM" id="CLU_642554_0_0_1"/>
<evidence type="ECO:0000256" key="3">
    <source>
        <dbReference type="ARBA" id="ARBA00023027"/>
    </source>
</evidence>
<evidence type="ECO:0000313" key="7">
    <source>
        <dbReference type="EMBL" id="KIW09645.1"/>
    </source>
</evidence>
<keyword evidence="4" id="KW-0479">Metal-binding</keyword>
<evidence type="ECO:0000256" key="2">
    <source>
        <dbReference type="ARBA" id="ARBA00022679"/>
    </source>
</evidence>
<dbReference type="AlphaFoldDB" id="A0A0D2AT17"/>
<comment type="similarity">
    <text evidence="1">Belongs to the sirtuin family. Class I subfamily.</text>
</comment>
<evidence type="ECO:0000256" key="1">
    <source>
        <dbReference type="ARBA" id="ARBA00006924"/>
    </source>
</evidence>
<keyword evidence="2" id="KW-0808">Transferase</keyword>
<dbReference type="InterPro" id="IPR026590">
    <property type="entry name" value="Ssirtuin_cat_dom"/>
</dbReference>
<feature type="region of interest" description="Disordered" evidence="5">
    <location>
        <begin position="352"/>
        <end position="403"/>
    </location>
</feature>
<dbReference type="Pfam" id="PF02146">
    <property type="entry name" value="SIR2"/>
    <property type="match status" value="2"/>
</dbReference>
<feature type="binding site" evidence="4">
    <location>
        <position position="231"/>
    </location>
    <ligand>
        <name>Zn(2+)</name>
        <dbReference type="ChEBI" id="CHEBI:29105"/>
    </ligand>
</feature>
<dbReference type="GO" id="GO:0046872">
    <property type="term" value="F:metal ion binding"/>
    <property type="evidence" value="ECO:0007669"/>
    <property type="project" value="UniProtKB-KW"/>
</dbReference>
<gene>
    <name evidence="7" type="ORF">PV08_12104</name>
</gene>
<organism evidence="7 8">
    <name type="scientific">Exophiala spinifera</name>
    <dbReference type="NCBI Taxonomy" id="91928"/>
    <lineage>
        <taxon>Eukaryota</taxon>
        <taxon>Fungi</taxon>
        <taxon>Dikarya</taxon>
        <taxon>Ascomycota</taxon>
        <taxon>Pezizomycotina</taxon>
        <taxon>Eurotiomycetes</taxon>
        <taxon>Chaetothyriomycetidae</taxon>
        <taxon>Chaetothyriales</taxon>
        <taxon>Herpotrichiellaceae</taxon>
        <taxon>Exophiala</taxon>
    </lineage>
</organism>
<dbReference type="OrthoDB" id="2919105at2759"/>
<dbReference type="GO" id="GO:0017136">
    <property type="term" value="F:histone deacetylase activity, NAD-dependent"/>
    <property type="evidence" value="ECO:0007669"/>
    <property type="project" value="TreeGrafter"/>
</dbReference>
<dbReference type="VEuPathDB" id="FungiDB:PV08_12104"/>
<keyword evidence="8" id="KW-1185">Reference proteome</keyword>
<name>A0A0D2AT17_9EURO</name>
<dbReference type="PROSITE" id="PS50305">
    <property type="entry name" value="SIRTUIN"/>
    <property type="match status" value="1"/>
</dbReference>
<dbReference type="GeneID" id="27339187"/>
<keyword evidence="3" id="KW-0520">NAD</keyword>
<dbReference type="PANTHER" id="PTHR11085:SF8">
    <property type="entry name" value="NAD-DEPENDENT HISTONE DEACETYLASE HST3"/>
    <property type="match status" value="1"/>
</dbReference>
<evidence type="ECO:0000256" key="4">
    <source>
        <dbReference type="PROSITE-ProRule" id="PRU00236"/>
    </source>
</evidence>
<dbReference type="Gene3D" id="3.40.50.1220">
    <property type="entry name" value="TPP-binding domain"/>
    <property type="match status" value="1"/>
</dbReference>
<feature type="binding site" evidence="4">
    <location>
        <position position="187"/>
    </location>
    <ligand>
        <name>Zn(2+)</name>
        <dbReference type="ChEBI" id="CHEBI:29105"/>
    </ligand>
</feature>
<dbReference type="GO" id="GO:0005634">
    <property type="term" value="C:nucleus"/>
    <property type="evidence" value="ECO:0007669"/>
    <property type="project" value="TreeGrafter"/>
</dbReference>
<feature type="compositionally biased region" description="Basic residues" evidence="5">
    <location>
        <begin position="358"/>
        <end position="370"/>
    </location>
</feature>
<dbReference type="PANTHER" id="PTHR11085">
    <property type="entry name" value="NAD-DEPENDENT PROTEIN DEACYLASE SIRTUIN-5, MITOCHONDRIAL-RELATED"/>
    <property type="match status" value="1"/>
</dbReference>
<protein>
    <recommendedName>
        <fullName evidence="6">Deacetylase sirtuin-type domain-containing protein</fullName>
    </recommendedName>
</protein>
<evidence type="ECO:0000259" key="6">
    <source>
        <dbReference type="PROSITE" id="PS50305"/>
    </source>
</evidence>
<evidence type="ECO:0000313" key="8">
    <source>
        <dbReference type="Proteomes" id="UP000053328"/>
    </source>
</evidence>
<dbReference type="InterPro" id="IPR050134">
    <property type="entry name" value="NAD-dep_sirtuin_deacylases"/>
</dbReference>
<accession>A0A0D2AT17</accession>
<evidence type="ECO:0000256" key="5">
    <source>
        <dbReference type="SAM" id="MobiDB-lite"/>
    </source>
</evidence>
<dbReference type="InterPro" id="IPR003000">
    <property type="entry name" value="Sirtuin"/>
</dbReference>
<dbReference type="GO" id="GO:0070403">
    <property type="term" value="F:NAD+ binding"/>
    <property type="evidence" value="ECO:0007669"/>
    <property type="project" value="InterPro"/>
</dbReference>
<dbReference type="STRING" id="91928.A0A0D2AT17"/>
<reference evidence="7 8" key="1">
    <citation type="submission" date="2015-01" db="EMBL/GenBank/DDBJ databases">
        <title>The Genome Sequence of Exophiala spinifera CBS89968.</title>
        <authorList>
            <consortium name="The Broad Institute Genomics Platform"/>
            <person name="Cuomo C."/>
            <person name="de Hoog S."/>
            <person name="Gorbushina A."/>
            <person name="Stielow B."/>
            <person name="Teixiera M."/>
            <person name="Abouelleil A."/>
            <person name="Chapman S.B."/>
            <person name="Priest M."/>
            <person name="Young S.K."/>
            <person name="Wortman J."/>
            <person name="Nusbaum C."/>
            <person name="Birren B."/>
        </authorList>
    </citation>
    <scope>NUCLEOTIDE SEQUENCE [LARGE SCALE GENOMIC DNA]</scope>
    <source>
        <strain evidence="7 8">CBS 89968</strain>
    </source>
</reference>